<protein>
    <submittedName>
        <fullName evidence="2">DUF5819 family protein</fullName>
    </submittedName>
</protein>
<dbReference type="Proteomes" id="UP001552594">
    <property type="component" value="Unassembled WGS sequence"/>
</dbReference>
<reference evidence="2 3" key="1">
    <citation type="submission" date="2024-06" db="EMBL/GenBank/DDBJ databases">
        <title>The Natural Products Discovery Center: Release of the First 8490 Sequenced Strains for Exploring Actinobacteria Biosynthetic Diversity.</title>
        <authorList>
            <person name="Kalkreuter E."/>
            <person name="Kautsar S.A."/>
            <person name="Yang D."/>
            <person name="Bader C.D."/>
            <person name="Teijaro C.N."/>
            <person name="Fluegel L."/>
            <person name="Davis C.M."/>
            <person name="Simpson J.R."/>
            <person name="Lauterbach L."/>
            <person name="Steele A.D."/>
            <person name="Gui C."/>
            <person name="Meng S."/>
            <person name="Li G."/>
            <person name="Viehrig K."/>
            <person name="Ye F."/>
            <person name="Su P."/>
            <person name="Kiefer A.F."/>
            <person name="Nichols A."/>
            <person name="Cepeda A.J."/>
            <person name="Yan W."/>
            <person name="Fan B."/>
            <person name="Jiang Y."/>
            <person name="Adhikari A."/>
            <person name="Zheng C.-J."/>
            <person name="Schuster L."/>
            <person name="Cowan T.M."/>
            <person name="Smanski M.J."/>
            <person name="Chevrette M.G."/>
            <person name="De Carvalho L.P.S."/>
            <person name="Shen B."/>
        </authorList>
    </citation>
    <scope>NUCLEOTIDE SEQUENCE [LARGE SCALE GENOMIC DNA]</scope>
    <source>
        <strain evidence="2 3">NPDC052347</strain>
    </source>
</reference>
<keyword evidence="3" id="KW-1185">Reference proteome</keyword>
<evidence type="ECO:0000313" key="3">
    <source>
        <dbReference type="Proteomes" id="UP001552594"/>
    </source>
</evidence>
<evidence type="ECO:0000313" key="2">
    <source>
        <dbReference type="EMBL" id="MEV5509205.1"/>
    </source>
</evidence>
<organism evidence="2 3">
    <name type="scientific">Streptomyces orinoci</name>
    <name type="common">Streptoverticillium orinoci</name>
    <dbReference type="NCBI Taxonomy" id="67339"/>
    <lineage>
        <taxon>Bacteria</taxon>
        <taxon>Bacillati</taxon>
        <taxon>Actinomycetota</taxon>
        <taxon>Actinomycetes</taxon>
        <taxon>Kitasatosporales</taxon>
        <taxon>Streptomycetaceae</taxon>
        <taxon>Streptomyces</taxon>
    </lineage>
</organism>
<comment type="caution">
    <text evidence="2">The sequence shown here is derived from an EMBL/GenBank/DDBJ whole genome shotgun (WGS) entry which is preliminary data.</text>
</comment>
<dbReference type="RefSeq" id="WP_153068741.1">
    <property type="nucleotide sequence ID" value="NZ_JBFAUK010000019.1"/>
</dbReference>
<name>A0ABV3K2G0_STRON</name>
<feature type="transmembrane region" description="Helical" evidence="1">
    <location>
        <begin position="6"/>
        <end position="25"/>
    </location>
</feature>
<keyword evidence="1" id="KW-0812">Transmembrane</keyword>
<sequence length="197" mass="22127">MAGGGALVALATAVHLVMVFFHVAPPNTVSRQHARAISQYVLPEYEQNWKLFAPNPLQQNISVQVRPKLRGPDGRVITGDWIDLSAQDGAAIRHNPFPSHTQQNQLRRAWDFYSNSHDQQEHPLGLRGRLSEAYLRRLVIARIGTMRDGRTVDQVQLRLVSTPVGPPPFSGQHSDTTPSYRELAWWLITAEDLPGDR</sequence>
<keyword evidence="1" id="KW-0472">Membrane</keyword>
<gene>
    <name evidence="2" type="ORF">AB0L16_22685</name>
</gene>
<dbReference type="EMBL" id="JBFAUK010000019">
    <property type="protein sequence ID" value="MEV5509205.1"/>
    <property type="molecule type" value="Genomic_DNA"/>
</dbReference>
<keyword evidence="1" id="KW-1133">Transmembrane helix</keyword>
<dbReference type="Pfam" id="PF19136">
    <property type="entry name" value="DUF5819"/>
    <property type="match status" value="1"/>
</dbReference>
<evidence type="ECO:0000256" key="1">
    <source>
        <dbReference type="SAM" id="Phobius"/>
    </source>
</evidence>
<accession>A0ABV3K2G0</accession>
<dbReference type="InterPro" id="IPR043857">
    <property type="entry name" value="DUF5819"/>
</dbReference>
<proteinExistence type="predicted"/>